<dbReference type="Pfam" id="PF07722">
    <property type="entry name" value="Peptidase_C26"/>
    <property type="match status" value="1"/>
</dbReference>
<dbReference type="InParanoid" id="A0A0U5ERD9"/>
<accession>A0A0U5ERD9</accession>
<dbReference type="CDD" id="cd01745">
    <property type="entry name" value="GATase1_2"/>
    <property type="match status" value="1"/>
</dbReference>
<dbReference type="EC" id="3.5.1.94" evidence="5"/>
<dbReference type="PANTHER" id="PTHR43235:SF1">
    <property type="entry name" value="GLUTAMINE AMIDOTRANSFERASE PB2B2.05-RELATED"/>
    <property type="match status" value="1"/>
</dbReference>
<dbReference type="Gene3D" id="3.40.50.880">
    <property type="match status" value="1"/>
</dbReference>
<organism evidence="6 7">
    <name type="scientific">Candidatus Protochlamydia naegleriophila</name>
    <dbReference type="NCBI Taxonomy" id="389348"/>
    <lineage>
        <taxon>Bacteria</taxon>
        <taxon>Pseudomonadati</taxon>
        <taxon>Chlamydiota</taxon>
        <taxon>Chlamydiia</taxon>
        <taxon>Parachlamydiales</taxon>
        <taxon>Parachlamydiaceae</taxon>
        <taxon>Candidatus Protochlamydia</taxon>
    </lineage>
</organism>
<comment type="function">
    <text evidence="3">Involved in the breakdown of putrescine via hydrolysis of the gamma-glutamyl linkage of gamma-glutamyl-gamma-aminobutyrate.</text>
</comment>
<proteinExistence type="inferred from homology"/>
<dbReference type="PANTHER" id="PTHR43235">
    <property type="entry name" value="GLUTAMINE AMIDOTRANSFERASE PB2B2.05-RELATED"/>
    <property type="match status" value="1"/>
</dbReference>
<gene>
    <name evidence="6" type="ORF">PNK_1138</name>
</gene>
<comment type="similarity">
    <text evidence="1">Belongs to the peptidase C26 family.</text>
</comment>
<dbReference type="SUPFAM" id="SSF52317">
    <property type="entry name" value="Class I glutamine amidotransferase-like"/>
    <property type="match status" value="1"/>
</dbReference>
<dbReference type="Proteomes" id="UP000069902">
    <property type="component" value="Chromosome cPNK"/>
</dbReference>
<name>A0A0U5ERD9_9BACT</name>
<dbReference type="InterPro" id="IPR029062">
    <property type="entry name" value="Class_I_gatase-like"/>
</dbReference>
<dbReference type="PATRIC" id="fig|389348.3.peg.1255"/>
<evidence type="ECO:0000256" key="5">
    <source>
        <dbReference type="ARBA" id="ARBA00066788"/>
    </source>
</evidence>
<dbReference type="FunCoup" id="A0A0U5ERD9">
    <property type="interactions" value="60"/>
</dbReference>
<sequence>MKAAAVNKPIIGISASLLMIETGCFKGRERVFVGQDYIQAIVQAGGIPVVLPVVSDEGAVERQMELIDGLLLSGGYDVHPLLYGEEPDALLQDLYPERDQYEIQLTQGAYQSGMPILGVCRGLQLMNVAFGGTLYQDVSRHSPFVLQHLQHAQVHVGAHTVELVEGTVLKNAMQVDLLLTNSFHHQSVKKVAPGFRVNALAKDGIVEGIEKVDHPFIVGVQWHPELMVEKQLEAGKLFKSFVEASKAARR</sequence>
<comment type="catalytic activity">
    <reaction evidence="2">
        <text>4-(gamma-L-glutamylamino)butanoate + H2O = 4-aminobutanoate + L-glutamate</text>
        <dbReference type="Rhea" id="RHEA:19737"/>
        <dbReference type="ChEBI" id="CHEBI:15377"/>
        <dbReference type="ChEBI" id="CHEBI:29985"/>
        <dbReference type="ChEBI" id="CHEBI:58800"/>
        <dbReference type="ChEBI" id="CHEBI:59888"/>
        <dbReference type="EC" id="3.5.1.94"/>
    </reaction>
</comment>
<dbReference type="GO" id="GO:0006598">
    <property type="term" value="P:polyamine catabolic process"/>
    <property type="evidence" value="ECO:0007669"/>
    <property type="project" value="TreeGrafter"/>
</dbReference>
<dbReference type="GO" id="GO:0033969">
    <property type="term" value="F:gamma-glutamyl-gamma-aminobutyrate hydrolase activity"/>
    <property type="evidence" value="ECO:0007669"/>
    <property type="project" value="UniProtKB-EC"/>
</dbReference>
<evidence type="ECO:0000256" key="3">
    <source>
        <dbReference type="ARBA" id="ARBA00055068"/>
    </source>
</evidence>
<evidence type="ECO:0000256" key="1">
    <source>
        <dbReference type="ARBA" id="ARBA00011083"/>
    </source>
</evidence>
<evidence type="ECO:0000313" key="6">
    <source>
        <dbReference type="EMBL" id="CUI16755.1"/>
    </source>
</evidence>
<dbReference type="FunFam" id="3.40.50.880:FF:000030">
    <property type="entry name" value="Gamma-glutamyl-gamma-aminobutyrate hydrolase PuuD"/>
    <property type="match status" value="1"/>
</dbReference>
<evidence type="ECO:0000313" key="7">
    <source>
        <dbReference type="Proteomes" id="UP000069902"/>
    </source>
</evidence>
<evidence type="ECO:0000256" key="2">
    <source>
        <dbReference type="ARBA" id="ARBA00052718"/>
    </source>
</evidence>
<dbReference type="AlphaFoldDB" id="A0A0U5ERD9"/>
<dbReference type="RefSeq" id="WP_032125558.1">
    <property type="nucleotide sequence ID" value="NZ_LN879502.1"/>
</dbReference>
<dbReference type="InterPro" id="IPR011697">
    <property type="entry name" value="Peptidase_C26"/>
</dbReference>
<dbReference type="InterPro" id="IPR044668">
    <property type="entry name" value="PuuD-like"/>
</dbReference>
<comment type="pathway">
    <text evidence="4">Amine and polyamine degradation; putrescine degradation; 4-aminobutanoate from putrescine: step 4/4.</text>
</comment>
<dbReference type="EMBL" id="LN879502">
    <property type="protein sequence ID" value="CUI16755.1"/>
    <property type="molecule type" value="Genomic_DNA"/>
</dbReference>
<evidence type="ECO:0000256" key="4">
    <source>
        <dbReference type="ARBA" id="ARBA00060634"/>
    </source>
</evidence>
<keyword evidence="7" id="KW-1185">Reference proteome</keyword>
<dbReference type="PROSITE" id="PS51273">
    <property type="entry name" value="GATASE_TYPE_1"/>
    <property type="match status" value="1"/>
</dbReference>
<dbReference type="GO" id="GO:0005829">
    <property type="term" value="C:cytosol"/>
    <property type="evidence" value="ECO:0007669"/>
    <property type="project" value="TreeGrafter"/>
</dbReference>
<reference evidence="7" key="1">
    <citation type="submission" date="2015-09" db="EMBL/GenBank/DDBJ databases">
        <authorList>
            <person name="Bertelli C."/>
        </authorList>
    </citation>
    <scope>NUCLEOTIDE SEQUENCE [LARGE SCALE GENOMIC DNA]</scope>
    <source>
        <strain evidence="7">KNic</strain>
    </source>
</reference>
<dbReference type="KEGG" id="pnl:PNK_1138"/>
<protein>
    <recommendedName>
        <fullName evidence="5">gamma-glutamyl-gamma-aminobutyrate hydrolase</fullName>
        <ecNumber evidence="5">3.5.1.94</ecNumber>
    </recommendedName>
</protein>